<dbReference type="InterPro" id="IPR019452">
    <property type="entry name" value="VPS39/TGF_beta_rcpt-assoc_1"/>
</dbReference>
<dbReference type="InterPro" id="IPR003874">
    <property type="entry name" value="CDC45"/>
</dbReference>
<proteinExistence type="inferred from homology"/>
<accession>A0ABQ7JLR0</accession>
<keyword evidence="3" id="KW-0235">DNA replication</keyword>
<evidence type="ECO:0000259" key="7">
    <source>
        <dbReference type="PROSITE" id="PS50219"/>
    </source>
</evidence>
<evidence type="ECO:0000256" key="6">
    <source>
        <dbReference type="SAM" id="MobiDB-lite"/>
    </source>
</evidence>
<feature type="region of interest" description="Disordered" evidence="6">
    <location>
        <begin position="1196"/>
        <end position="1247"/>
    </location>
</feature>
<evidence type="ECO:0000313" key="9">
    <source>
        <dbReference type="Proteomes" id="UP001194696"/>
    </source>
</evidence>
<reference evidence="8 9" key="1">
    <citation type="journal article" date="2020" name="Fungal Divers.">
        <title>Resolving the Mortierellaceae phylogeny through synthesis of multi-gene phylogenetics and phylogenomics.</title>
        <authorList>
            <person name="Vandepol N."/>
            <person name="Liber J."/>
            <person name="Desiro A."/>
            <person name="Na H."/>
            <person name="Kennedy M."/>
            <person name="Barry K."/>
            <person name="Grigoriev I.V."/>
            <person name="Miller A.N."/>
            <person name="O'Donnell K."/>
            <person name="Stajich J.E."/>
            <person name="Bonito G."/>
        </authorList>
    </citation>
    <scope>NUCLEOTIDE SEQUENCE [LARGE SCALE GENOMIC DNA]</scope>
    <source>
        <strain evidence="8 9">AD045</strain>
    </source>
</reference>
<feature type="region of interest" description="Disordered" evidence="6">
    <location>
        <begin position="1327"/>
        <end position="1347"/>
    </location>
</feature>
<dbReference type="Proteomes" id="UP001194696">
    <property type="component" value="Unassembled WGS sequence"/>
</dbReference>
<keyword evidence="9" id="KW-1185">Reference proteome</keyword>
<comment type="subcellular location">
    <subcellularLocation>
        <location evidence="1">Nucleus</location>
    </subcellularLocation>
</comment>
<dbReference type="EMBL" id="JAAAIM010001378">
    <property type="protein sequence ID" value="KAG0279087.1"/>
    <property type="molecule type" value="Genomic_DNA"/>
</dbReference>
<keyword evidence="4" id="KW-0539">Nucleus</keyword>
<feature type="domain" description="CNH" evidence="7">
    <location>
        <begin position="63"/>
        <end position="352"/>
    </location>
</feature>
<dbReference type="Pfam" id="PF10366">
    <property type="entry name" value="Vps39_1"/>
    <property type="match status" value="1"/>
</dbReference>
<feature type="compositionally biased region" description="Basic and acidic residues" evidence="6">
    <location>
        <begin position="1222"/>
        <end position="1231"/>
    </location>
</feature>
<dbReference type="Pfam" id="PF00780">
    <property type="entry name" value="CNH"/>
    <property type="match status" value="1"/>
</dbReference>
<dbReference type="PANTHER" id="PTHR10507:SF0">
    <property type="entry name" value="CELL DIVISION CONTROL PROTEIN 45 HOMOLOG"/>
    <property type="match status" value="1"/>
</dbReference>
<gene>
    <name evidence="8" type="ORF">BGZ96_002070</name>
</gene>
<dbReference type="PANTHER" id="PTHR10507">
    <property type="entry name" value="CDC45-RELATED PROTEIN"/>
    <property type="match status" value="1"/>
</dbReference>
<evidence type="ECO:0000313" key="8">
    <source>
        <dbReference type="EMBL" id="KAG0279087.1"/>
    </source>
</evidence>
<evidence type="ECO:0000256" key="1">
    <source>
        <dbReference type="ARBA" id="ARBA00004123"/>
    </source>
</evidence>
<organism evidence="8 9">
    <name type="scientific">Linnemannia gamsii</name>
    <dbReference type="NCBI Taxonomy" id="64522"/>
    <lineage>
        <taxon>Eukaryota</taxon>
        <taxon>Fungi</taxon>
        <taxon>Fungi incertae sedis</taxon>
        <taxon>Mucoromycota</taxon>
        <taxon>Mortierellomycotina</taxon>
        <taxon>Mortierellomycetes</taxon>
        <taxon>Mortierellales</taxon>
        <taxon>Mortierellaceae</taxon>
        <taxon>Linnemannia</taxon>
    </lineage>
</organism>
<feature type="compositionally biased region" description="Acidic residues" evidence="6">
    <location>
        <begin position="1198"/>
        <end position="1221"/>
    </location>
</feature>
<sequence length="1686" mass="188354">MFTTFTVQPLLRGVHLDDASAAASESSGQPQGRSFLDRSSTVSPSGTNSPIPKSTGIFNRNTRPVIESLDSFENHLYLGTSDGHLLHYVIEEQIASQSDLPRSRLVRRRALGFGKKVVEKIMVISALRIAILLCDSSLTFYNLPDFQPFSPQTFPPIKGVTAFCEDSAQSGHTAEDGSVRICVTKRRIIQFYSLWADAISDPKELSLPSGALVATRWKNFICVADANDFKLIDSRVGRMIPVLPVVQSSNSGSSAQVLKPVCIAITENEFLLASATSSGQTAIGIFCTGAGDPVRGTLQWSSYPRALGIEFPYVAALLRGNIIEVHNIIDQHLVQTIRFDTSLEIRTLVQGPGLAVWMSSLARALVQESWHPSAAEDRSQQETTRIATVLARVLFAGKDTVSALVTTPLVLHADNLLQQGRVEQALLLSEKATATISQENRHRERLQFELDFIHQKSGLIYLEETLFDDAFALFLRGRIDPRVIITMFPDVLQEQDLLSNVKLFGGVRELLSQRGTLQDIINRTVARSGDQGAEFGNMLLTNAKEVFLQYLIKCKREYRTAKGRPGPIAEAIDTALLGLWVDGGDDKSLVQLVGTMNACRQDLTEAKLRSAGKHYALSIWFKSHKKQGAALAIWKSLIQGDLEDSSSAVNLQDMATLLLSLQDVALIEEYGWWVVDKDETIGLKIFMPGDSKRAALFDPNRVLESFKTKVSQEGIMTYLEYLVTQRKSEVPEHHTMLSQLYVNNIVRALKNSASSTKHQELVNLFKEQQSRKLMTSGDVKALESAGIMDTFLSYLQSNSSVDPISNYRAKLSQLLQSTLILDADEILAKVKIILILRYEVALLLARSGKFEECIAILVKEVKDYQGAEILCLNGGNFKNRSGGTKAAPTSEGVAASKVTTAELDKRRKLFMILLKEYLRLSEDDGGMNLTLRLLNSQSSYLEISEVVQFLPEYWSVEALQEYLLRSLRRSYHDFKEIQVVKGLSLGENLRINEELFQLYETQGPVVITADDVCHVCGDAVADAVFMRTADMRIIHLHCGSAATAAAVADMGHVKLANYSLAYKRIKNAAFGDGGASSTVLFFVSADVDSICAFRMWTTLLKSDCISYVVVPVSGMDDIKRETKIMSASIRSVLMLNCGGLFNLEEYMELSEDVTIYVLDSHRPVNLRNAFWNNEIIVFHDSDLDKDLAQEKDAIIFTEENEYDQSESDLEDEDEDEDEEDDRNDRDDDDHRRTRRRTGVDSEVAPRQVNRQWKESRAIIVDYMSKGATTGTAISNQTYMMATQLDRVSLDLLWLAIIGLSAQYLGERISHRDYLTITQTYKDESERLARVNSSADGQGGGGRNNNAEDGTIRCTEEYRFMMVRHWSLYESMYYSNYVASRLGIWREPGRQRLLALLAKMGFSLEECNQVFAHMSIDLKKILRERVELVAPEYGLHEVLYTSFTRAYGYRGLMSASDVVYSVTSLLETSPASLVAMKYSPEWMTEEMRTKGTMADVSSSGQGSEDERSSWWHANFFRACDSLDGSGGECDQLRQGLKLCMQVQKAVIRQGIAIIEKQVIITLSTCRVATLKDGPDLPVFWDPLSLHKLAQFLVYAIREYGSSKSGHRPIPLVIAVLKEDTQTFVVTGVSGSPVIGEVIPNKFGNVFERIAYNEKIPVKHLGFDKSVIEIDRDDLETFMKSIGRYMRS</sequence>
<dbReference type="Pfam" id="PF02724">
    <property type="entry name" value="CDC45"/>
    <property type="match status" value="1"/>
</dbReference>
<comment type="caution">
    <text evidence="8">The sequence shown here is derived from an EMBL/GenBank/DDBJ whole genome shotgun (WGS) entry which is preliminary data.</text>
</comment>
<evidence type="ECO:0000256" key="2">
    <source>
        <dbReference type="ARBA" id="ARBA00010727"/>
    </source>
</evidence>
<keyword evidence="5" id="KW-0131">Cell cycle</keyword>
<comment type="similarity">
    <text evidence="2">Belongs to the CDC45 family.</text>
</comment>
<dbReference type="InterPro" id="IPR001180">
    <property type="entry name" value="CNH_dom"/>
</dbReference>
<evidence type="ECO:0000256" key="4">
    <source>
        <dbReference type="ARBA" id="ARBA00023242"/>
    </source>
</evidence>
<evidence type="ECO:0000256" key="3">
    <source>
        <dbReference type="ARBA" id="ARBA00022705"/>
    </source>
</evidence>
<feature type="region of interest" description="Disordered" evidence="6">
    <location>
        <begin position="21"/>
        <end position="56"/>
    </location>
</feature>
<feature type="compositionally biased region" description="Polar residues" evidence="6">
    <location>
        <begin position="28"/>
        <end position="56"/>
    </location>
</feature>
<name>A0ABQ7JLR0_9FUNG</name>
<evidence type="ECO:0000256" key="5">
    <source>
        <dbReference type="ARBA" id="ARBA00023306"/>
    </source>
</evidence>
<protein>
    <recommendedName>
        <fullName evidence="7">CNH domain-containing protein</fullName>
    </recommendedName>
</protein>
<dbReference type="PROSITE" id="PS50219">
    <property type="entry name" value="CNH"/>
    <property type="match status" value="1"/>
</dbReference>